<gene>
    <name evidence="3" type="ORF">K460DRAFT_391238</name>
</gene>
<keyword evidence="4" id="KW-1185">Reference proteome</keyword>
<dbReference type="OrthoDB" id="3928876at2759"/>
<evidence type="ECO:0000256" key="2">
    <source>
        <dbReference type="SAM" id="Phobius"/>
    </source>
</evidence>
<dbReference type="RefSeq" id="XP_040793392.1">
    <property type="nucleotide sequence ID" value="XM_040935826.1"/>
</dbReference>
<evidence type="ECO:0000313" key="4">
    <source>
        <dbReference type="Proteomes" id="UP000800039"/>
    </source>
</evidence>
<proteinExistence type="predicted"/>
<name>A0A9P4GSQ8_9PLEO</name>
<dbReference type="Pfam" id="PF16015">
    <property type="entry name" value="Promethin"/>
    <property type="match status" value="1"/>
</dbReference>
<dbReference type="AlphaFoldDB" id="A0A9P4GSQ8"/>
<evidence type="ECO:0000256" key="1">
    <source>
        <dbReference type="SAM" id="MobiDB-lite"/>
    </source>
</evidence>
<feature type="transmembrane region" description="Helical" evidence="2">
    <location>
        <begin position="121"/>
        <end position="141"/>
    </location>
</feature>
<accession>A0A9P4GSQ8</accession>
<feature type="region of interest" description="Disordered" evidence="1">
    <location>
        <begin position="200"/>
        <end position="242"/>
    </location>
</feature>
<dbReference type="EMBL" id="ML976614">
    <property type="protein sequence ID" value="KAF1850829.1"/>
    <property type="molecule type" value="Genomic_DNA"/>
</dbReference>
<dbReference type="Proteomes" id="UP000800039">
    <property type="component" value="Unassembled WGS sequence"/>
</dbReference>
<sequence>MSTIIHTASGVVGNVGNQLQITTNRVGNQLQITTNRILPPQQREELLKKMRDFANQNPKLAAFLAAQIALTGLPLVLFLAFATTTLIVSVTTCILLGLLAALAFTFLLVGFALLFVVPTVFLASCSATFVFIWGFVGYIILRRLNEGEAPGKRGTRVGDKLQGLTGGRLALWIGDGEAEGGDDKAVEVGQIPIAKSQVRIDGGQGRDSASLQGNGGHANGVNDTHEWEDKWTNGARKDSEIGNPYEVLKEEELIHDTGTAV</sequence>
<keyword evidence="2" id="KW-0472">Membrane</keyword>
<comment type="caution">
    <text evidence="3">The sequence shown here is derived from an EMBL/GenBank/DDBJ whole genome shotgun (WGS) entry which is preliminary data.</text>
</comment>
<reference evidence="3" key="1">
    <citation type="submission" date="2020-01" db="EMBL/GenBank/DDBJ databases">
        <authorList>
            <consortium name="DOE Joint Genome Institute"/>
            <person name="Haridas S."/>
            <person name="Albert R."/>
            <person name="Binder M."/>
            <person name="Bloem J."/>
            <person name="Labutti K."/>
            <person name="Salamov A."/>
            <person name="Andreopoulos B."/>
            <person name="Baker S.E."/>
            <person name="Barry K."/>
            <person name="Bills G."/>
            <person name="Bluhm B.H."/>
            <person name="Cannon C."/>
            <person name="Castanera R."/>
            <person name="Culley D.E."/>
            <person name="Daum C."/>
            <person name="Ezra D."/>
            <person name="Gonzalez J.B."/>
            <person name="Henrissat B."/>
            <person name="Kuo A."/>
            <person name="Liang C."/>
            <person name="Lipzen A."/>
            <person name="Lutzoni F."/>
            <person name="Magnuson J."/>
            <person name="Mondo S."/>
            <person name="Nolan M."/>
            <person name="Ohm R."/>
            <person name="Pangilinan J."/>
            <person name="Park H.-J."/>
            <person name="Ramirez L."/>
            <person name="Alfaro M."/>
            <person name="Sun H."/>
            <person name="Tritt A."/>
            <person name="Yoshinaga Y."/>
            <person name="Zwiers L.-H."/>
            <person name="Turgeon B.G."/>
            <person name="Goodwin S.B."/>
            <person name="Spatafora J.W."/>
            <person name="Crous P.W."/>
            <person name="Grigoriev I.V."/>
        </authorList>
    </citation>
    <scope>NUCLEOTIDE SEQUENCE</scope>
    <source>
        <strain evidence="3">CBS 394.84</strain>
    </source>
</reference>
<organism evidence="3 4">
    <name type="scientific">Cucurbitaria berberidis CBS 394.84</name>
    <dbReference type="NCBI Taxonomy" id="1168544"/>
    <lineage>
        <taxon>Eukaryota</taxon>
        <taxon>Fungi</taxon>
        <taxon>Dikarya</taxon>
        <taxon>Ascomycota</taxon>
        <taxon>Pezizomycotina</taxon>
        <taxon>Dothideomycetes</taxon>
        <taxon>Pleosporomycetidae</taxon>
        <taxon>Pleosporales</taxon>
        <taxon>Pleosporineae</taxon>
        <taxon>Cucurbitariaceae</taxon>
        <taxon>Cucurbitaria</taxon>
    </lineage>
</organism>
<keyword evidence="2" id="KW-1133">Transmembrane helix</keyword>
<evidence type="ECO:0000313" key="3">
    <source>
        <dbReference type="EMBL" id="KAF1850829.1"/>
    </source>
</evidence>
<feature type="compositionally biased region" description="Basic and acidic residues" evidence="1">
    <location>
        <begin position="223"/>
        <end position="240"/>
    </location>
</feature>
<dbReference type="GeneID" id="63853077"/>
<keyword evidence="2" id="KW-0812">Transmembrane</keyword>
<feature type="transmembrane region" description="Helical" evidence="2">
    <location>
        <begin position="93"/>
        <end position="115"/>
    </location>
</feature>
<protein>
    <submittedName>
        <fullName evidence="3">Uncharacterized protein</fullName>
    </submittedName>
</protein>
<feature type="transmembrane region" description="Helical" evidence="2">
    <location>
        <begin position="60"/>
        <end position="81"/>
    </location>
</feature>